<dbReference type="InterPro" id="IPR011009">
    <property type="entry name" value="Kinase-like_dom_sf"/>
</dbReference>
<dbReference type="InterPro" id="IPR000719">
    <property type="entry name" value="Prot_kinase_dom"/>
</dbReference>
<name>A0A6J3LSG7_9PEZI</name>
<evidence type="ECO:0000313" key="2">
    <source>
        <dbReference type="Proteomes" id="UP000504637"/>
    </source>
</evidence>
<keyword evidence="2" id="KW-1185">Reference proteome</keyword>
<dbReference type="GO" id="GO:0004672">
    <property type="term" value="F:protein kinase activity"/>
    <property type="evidence" value="ECO:0007669"/>
    <property type="project" value="InterPro"/>
</dbReference>
<feature type="domain" description="Protein kinase" evidence="1">
    <location>
        <begin position="1"/>
        <end position="221"/>
    </location>
</feature>
<dbReference type="SUPFAM" id="SSF56112">
    <property type="entry name" value="Protein kinase-like (PK-like)"/>
    <property type="match status" value="1"/>
</dbReference>
<protein>
    <recommendedName>
        <fullName evidence="1">Protein kinase domain-containing protein</fullName>
    </recommendedName>
</protein>
<proteinExistence type="predicted"/>
<reference evidence="3" key="1">
    <citation type="submission" date="2020-01" db="EMBL/GenBank/DDBJ databases">
        <authorList>
            <consortium name="DOE Joint Genome Institute"/>
            <person name="Haridas S."/>
            <person name="Albert R."/>
            <person name="Binder M."/>
            <person name="Bloem J."/>
            <person name="Labutti K."/>
            <person name="Salamov A."/>
            <person name="Andreopoulos B."/>
            <person name="Baker S.E."/>
            <person name="Barry K."/>
            <person name="Bills G."/>
            <person name="Bluhm B.H."/>
            <person name="Cannon C."/>
            <person name="Castanera R."/>
            <person name="Culley D.E."/>
            <person name="Daum C."/>
            <person name="Ezra D."/>
            <person name="Gonzalez J.B."/>
            <person name="Henrissat B."/>
            <person name="Kuo A."/>
            <person name="Liang C."/>
            <person name="Lipzen A."/>
            <person name="Lutzoni F."/>
            <person name="Magnuson J."/>
            <person name="Mondo S."/>
            <person name="Nolan M."/>
            <person name="Ohm R."/>
            <person name="Pangilinan J."/>
            <person name="Park H.-J."/>
            <person name="Ramirez L."/>
            <person name="Alfaro M."/>
            <person name="Sun H."/>
            <person name="Tritt A."/>
            <person name="Yoshinaga Y."/>
            <person name="Zwiers L.-H."/>
            <person name="Turgeon B.G."/>
            <person name="Goodwin S.B."/>
            <person name="Spatafora J.W."/>
            <person name="Crous P.W."/>
            <person name="Grigoriev I.V."/>
        </authorList>
    </citation>
    <scope>NUCLEOTIDE SEQUENCE</scope>
    <source>
        <strain evidence="3">CBS 342.82</strain>
    </source>
</reference>
<dbReference type="GeneID" id="54366843"/>
<dbReference type="OrthoDB" id="5979581at2759"/>
<organism evidence="3">
    <name type="scientific">Dissoconium aciculare CBS 342.82</name>
    <dbReference type="NCBI Taxonomy" id="1314786"/>
    <lineage>
        <taxon>Eukaryota</taxon>
        <taxon>Fungi</taxon>
        <taxon>Dikarya</taxon>
        <taxon>Ascomycota</taxon>
        <taxon>Pezizomycotina</taxon>
        <taxon>Dothideomycetes</taxon>
        <taxon>Dothideomycetidae</taxon>
        <taxon>Mycosphaerellales</taxon>
        <taxon>Dissoconiaceae</taxon>
        <taxon>Dissoconium</taxon>
    </lineage>
</organism>
<reference evidence="3" key="2">
    <citation type="submission" date="2020-04" db="EMBL/GenBank/DDBJ databases">
        <authorList>
            <consortium name="NCBI Genome Project"/>
        </authorList>
    </citation>
    <scope>NUCLEOTIDE SEQUENCE</scope>
    <source>
        <strain evidence="3">CBS 342.82</strain>
    </source>
</reference>
<evidence type="ECO:0000259" key="1">
    <source>
        <dbReference type="PROSITE" id="PS50011"/>
    </source>
</evidence>
<dbReference type="PROSITE" id="PS50011">
    <property type="entry name" value="PROTEIN_KINASE_DOM"/>
    <property type="match status" value="1"/>
</dbReference>
<accession>A0A6J3LSG7</accession>
<reference evidence="3" key="3">
    <citation type="submission" date="2025-08" db="UniProtKB">
        <authorList>
            <consortium name="RefSeq"/>
        </authorList>
    </citation>
    <scope>IDENTIFICATION</scope>
    <source>
        <strain evidence="3">CBS 342.82</strain>
    </source>
</reference>
<sequence>MMFAARCSIARTLRNVHAGVLSPSRFYSIAAVPLRGVSGRNYEAGDPFGVYEYGNLADPSDDVETHLARGWSLRPVTDVRGLNHGEDGLIYPRLNMTLDALIDMNPDLSMTERIKIMRSPAEALHELHSKGWLHNQLSPHHVHLNVKRDASGNLVVSDVKLGGFEPAFLLDDDDGPSGHVDYAGWRSPEAQVQPGNSAASEMFSLGLMVSENPTHHRRKYR</sequence>
<dbReference type="Gene3D" id="1.10.510.10">
    <property type="entry name" value="Transferase(Phosphotransferase) domain 1"/>
    <property type="match status" value="1"/>
</dbReference>
<dbReference type="Proteomes" id="UP000504637">
    <property type="component" value="Unplaced"/>
</dbReference>
<evidence type="ECO:0000313" key="3">
    <source>
        <dbReference type="RefSeq" id="XP_033455614.1"/>
    </source>
</evidence>
<dbReference type="RefSeq" id="XP_033455614.1">
    <property type="nucleotide sequence ID" value="XM_033609042.1"/>
</dbReference>
<gene>
    <name evidence="3" type="ORF">K489DRAFT_92003</name>
</gene>
<dbReference type="GO" id="GO:0005524">
    <property type="term" value="F:ATP binding"/>
    <property type="evidence" value="ECO:0007669"/>
    <property type="project" value="InterPro"/>
</dbReference>
<dbReference type="AlphaFoldDB" id="A0A6J3LSG7"/>